<dbReference type="AlphaFoldDB" id="A0ABD3NPN8"/>
<reference evidence="1 2" key="1">
    <citation type="journal article" date="2020" name="G3 (Bethesda)">
        <title>Improved Reference Genome for Cyclotella cryptica CCMP332, a Model for Cell Wall Morphogenesis, Salinity Adaptation, and Lipid Production in Diatoms (Bacillariophyta).</title>
        <authorList>
            <person name="Roberts W.R."/>
            <person name="Downey K.M."/>
            <person name="Ruck E.C."/>
            <person name="Traller J.C."/>
            <person name="Alverson A.J."/>
        </authorList>
    </citation>
    <scope>NUCLEOTIDE SEQUENCE [LARGE SCALE GENOMIC DNA]</scope>
    <source>
        <strain evidence="1 2">CCMP332</strain>
    </source>
</reference>
<comment type="caution">
    <text evidence="1">The sequence shown here is derived from an EMBL/GenBank/DDBJ whole genome shotgun (WGS) entry which is preliminary data.</text>
</comment>
<proteinExistence type="predicted"/>
<evidence type="ECO:0000313" key="1">
    <source>
        <dbReference type="EMBL" id="KAL3777284.1"/>
    </source>
</evidence>
<sequence>MGFAAQNVNAVDSIIECRSGDLSSFIASTSPVDAIQPLGHAPALENWRTDLSDWSEGGRLCGERTQRAGERRFSSDFYAVHYQLSPSCTCCTILARNGHSPLREVTNKTNDRFHGTPTWLGSV</sequence>
<gene>
    <name evidence="1" type="ORF">HJC23_001495</name>
</gene>
<accession>A0ABD3NPN8</accession>
<name>A0ABD3NPN8_9STRA</name>
<organism evidence="1 2">
    <name type="scientific">Cyclotella cryptica</name>
    <dbReference type="NCBI Taxonomy" id="29204"/>
    <lineage>
        <taxon>Eukaryota</taxon>
        <taxon>Sar</taxon>
        <taxon>Stramenopiles</taxon>
        <taxon>Ochrophyta</taxon>
        <taxon>Bacillariophyta</taxon>
        <taxon>Coscinodiscophyceae</taxon>
        <taxon>Thalassiosirophycidae</taxon>
        <taxon>Stephanodiscales</taxon>
        <taxon>Stephanodiscaceae</taxon>
        <taxon>Cyclotella</taxon>
    </lineage>
</organism>
<dbReference type="EMBL" id="JABMIG020000454">
    <property type="protein sequence ID" value="KAL3777284.1"/>
    <property type="molecule type" value="Genomic_DNA"/>
</dbReference>
<dbReference type="Proteomes" id="UP001516023">
    <property type="component" value="Unassembled WGS sequence"/>
</dbReference>
<keyword evidence="2" id="KW-1185">Reference proteome</keyword>
<protein>
    <submittedName>
        <fullName evidence="1">Uncharacterized protein</fullName>
    </submittedName>
</protein>
<evidence type="ECO:0000313" key="2">
    <source>
        <dbReference type="Proteomes" id="UP001516023"/>
    </source>
</evidence>